<evidence type="ECO:0000256" key="4">
    <source>
        <dbReference type="PROSITE-ProRule" id="PRU00335"/>
    </source>
</evidence>
<evidence type="ECO:0000256" key="3">
    <source>
        <dbReference type="ARBA" id="ARBA00023163"/>
    </source>
</evidence>
<dbReference type="Gene3D" id="1.10.10.60">
    <property type="entry name" value="Homeodomain-like"/>
    <property type="match status" value="1"/>
</dbReference>
<dbReference type="Pfam" id="PF00440">
    <property type="entry name" value="TetR_N"/>
    <property type="match status" value="1"/>
</dbReference>
<dbReference type="PANTHER" id="PTHR30055">
    <property type="entry name" value="HTH-TYPE TRANSCRIPTIONAL REGULATOR RUTR"/>
    <property type="match status" value="1"/>
</dbReference>
<keyword evidence="1" id="KW-0805">Transcription regulation</keyword>
<dbReference type="GO" id="GO:0003700">
    <property type="term" value="F:DNA-binding transcription factor activity"/>
    <property type="evidence" value="ECO:0007669"/>
    <property type="project" value="TreeGrafter"/>
</dbReference>
<keyword evidence="3" id="KW-0804">Transcription</keyword>
<feature type="region of interest" description="Disordered" evidence="5">
    <location>
        <begin position="1"/>
        <end position="28"/>
    </location>
</feature>
<dbReference type="Proteomes" id="UP000022835">
    <property type="component" value="Unassembled WGS sequence"/>
</dbReference>
<comment type="caution">
    <text evidence="7">The sequence shown here is derived from an EMBL/GenBank/DDBJ whole genome shotgun (WGS) entry which is preliminary data.</text>
</comment>
<accession>A0A064CI24</accession>
<dbReference type="eggNOG" id="COG1309">
    <property type="taxonomic scope" value="Bacteria"/>
</dbReference>
<evidence type="ECO:0000313" key="8">
    <source>
        <dbReference type="Proteomes" id="UP000022835"/>
    </source>
</evidence>
<dbReference type="InterPro" id="IPR050109">
    <property type="entry name" value="HTH-type_TetR-like_transc_reg"/>
</dbReference>
<evidence type="ECO:0000256" key="5">
    <source>
        <dbReference type="SAM" id="MobiDB-lite"/>
    </source>
</evidence>
<dbReference type="PANTHER" id="PTHR30055:SF234">
    <property type="entry name" value="HTH-TYPE TRANSCRIPTIONAL REGULATOR BETI"/>
    <property type="match status" value="1"/>
</dbReference>
<reference evidence="7" key="1">
    <citation type="submission" date="2014-05" db="EMBL/GenBank/DDBJ databases">
        <title>Genome sequence of Mycobacterium aromaticivorans strain JS19b1T (= DSM 45407T).</title>
        <authorList>
            <person name="Kwak Y."/>
            <person name="Park G.-S."/>
            <person name="Li Q.X."/>
            <person name="Lee S.-E."/>
            <person name="Shin J.-H."/>
        </authorList>
    </citation>
    <scope>NUCLEOTIDE SEQUENCE [LARGE SCALE GENOMIC DNA]</scope>
    <source>
        <strain evidence="7">JS19b1</strain>
    </source>
</reference>
<dbReference type="RefSeq" id="WP_051659907.1">
    <property type="nucleotide sequence ID" value="NZ_JALN02000001.1"/>
</dbReference>
<feature type="compositionally biased region" description="Basic and acidic residues" evidence="5">
    <location>
        <begin position="8"/>
        <end position="22"/>
    </location>
</feature>
<name>A0A064CI24_9MYCO</name>
<dbReference type="EMBL" id="JALN02000001">
    <property type="protein sequence ID" value="KDE98432.1"/>
    <property type="molecule type" value="Genomic_DNA"/>
</dbReference>
<dbReference type="GO" id="GO:0000976">
    <property type="term" value="F:transcription cis-regulatory region binding"/>
    <property type="evidence" value="ECO:0007669"/>
    <property type="project" value="TreeGrafter"/>
</dbReference>
<proteinExistence type="predicted"/>
<dbReference type="STRING" id="1440774.Y900_005630"/>
<dbReference type="OrthoDB" id="3237195at2"/>
<evidence type="ECO:0000259" key="6">
    <source>
        <dbReference type="PROSITE" id="PS50977"/>
    </source>
</evidence>
<protein>
    <submittedName>
        <fullName evidence="7">TetR family transcriptional regulator</fullName>
    </submittedName>
</protein>
<dbReference type="AlphaFoldDB" id="A0A064CI24"/>
<feature type="DNA-binding region" description="H-T-H motif" evidence="4">
    <location>
        <begin position="48"/>
        <end position="67"/>
    </location>
</feature>
<dbReference type="InterPro" id="IPR001647">
    <property type="entry name" value="HTH_TetR"/>
</dbReference>
<evidence type="ECO:0000256" key="2">
    <source>
        <dbReference type="ARBA" id="ARBA00023125"/>
    </source>
</evidence>
<dbReference type="PROSITE" id="PS50977">
    <property type="entry name" value="HTH_TETR_2"/>
    <property type="match status" value="1"/>
</dbReference>
<dbReference type="Gene3D" id="1.10.357.10">
    <property type="entry name" value="Tetracycline Repressor, domain 2"/>
    <property type="match status" value="1"/>
</dbReference>
<dbReference type="SUPFAM" id="SSF46689">
    <property type="entry name" value="Homeodomain-like"/>
    <property type="match status" value="1"/>
</dbReference>
<keyword evidence="8" id="KW-1185">Reference proteome</keyword>
<feature type="domain" description="HTH tetR-type" evidence="6">
    <location>
        <begin position="25"/>
        <end position="85"/>
    </location>
</feature>
<organism evidence="7 8">
    <name type="scientific">Mycolicibacterium aromaticivorans JS19b1 = JCM 16368</name>
    <dbReference type="NCBI Taxonomy" id="1440774"/>
    <lineage>
        <taxon>Bacteria</taxon>
        <taxon>Bacillati</taxon>
        <taxon>Actinomycetota</taxon>
        <taxon>Actinomycetes</taxon>
        <taxon>Mycobacteriales</taxon>
        <taxon>Mycobacteriaceae</taxon>
        <taxon>Mycolicibacterium</taxon>
    </lineage>
</organism>
<evidence type="ECO:0000313" key="7">
    <source>
        <dbReference type="EMBL" id="KDE98432.1"/>
    </source>
</evidence>
<evidence type="ECO:0000256" key="1">
    <source>
        <dbReference type="ARBA" id="ARBA00023015"/>
    </source>
</evidence>
<sequence length="219" mass="24028">MEPSSRSRKADGAADGPRELSSKGRQTRQAIEDAARKLFAERGFHGTTLVDITSAAGRSPAVFYRYYDDKEDLLAALAGSFLHDVVLPSGLRLHLPESPDDTRFFLTVVSAYWDMFKQSIGIMVAVDQLAATEPRFAALQNQFRQFGIDIVAASVLRAQEHGYAAGLQPEHTALAIALLFEQFTTVCLRPDSAGLGLRLSDDDAVTTLSTIWKKTLYGF</sequence>
<dbReference type="InterPro" id="IPR036271">
    <property type="entry name" value="Tet_transcr_reg_TetR-rel_C_sf"/>
</dbReference>
<dbReference type="InterPro" id="IPR009057">
    <property type="entry name" value="Homeodomain-like_sf"/>
</dbReference>
<dbReference type="SUPFAM" id="SSF48498">
    <property type="entry name" value="Tetracyclin repressor-like, C-terminal domain"/>
    <property type="match status" value="1"/>
</dbReference>
<keyword evidence="2 4" id="KW-0238">DNA-binding</keyword>
<dbReference type="PRINTS" id="PR00455">
    <property type="entry name" value="HTHTETR"/>
</dbReference>
<gene>
    <name evidence="7" type="ORF">Y900_005630</name>
</gene>